<dbReference type="AlphaFoldDB" id="A0A074ZY69"/>
<dbReference type="KEGG" id="ovi:T265_04917"/>
<evidence type="ECO:0000313" key="1">
    <source>
        <dbReference type="EMBL" id="KER28245.1"/>
    </source>
</evidence>
<dbReference type="RefSeq" id="XP_009168041.1">
    <property type="nucleotide sequence ID" value="XM_009169777.1"/>
</dbReference>
<dbReference type="EMBL" id="KL596704">
    <property type="protein sequence ID" value="KER28245.1"/>
    <property type="molecule type" value="Genomic_DNA"/>
</dbReference>
<evidence type="ECO:0000313" key="2">
    <source>
        <dbReference type="Proteomes" id="UP000054324"/>
    </source>
</evidence>
<accession>A0A074ZY69</accession>
<dbReference type="OrthoDB" id="1735926at2759"/>
<protein>
    <submittedName>
        <fullName evidence="1">Uncharacterized protein</fullName>
    </submittedName>
</protein>
<gene>
    <name evidence="1" type="ORF">T265_04917</name>
</gene>
<keyword evidence="2" id="KW-1185">Reference proteome</keyword>
<dbReference type="Proteomes" id="UP000054324">
    <property type="component" value="Unassembled WGS sequence"/>
</dbReference>
<reference evidence="1 2" key="1">
    <citation type="submission" date="2013-11" db="EMBL/GenBank/DDBJ databases">
        <title>Opisthorchis viverrini - life in the bile duct.</title>
        <authorList>
            <person name="Young N.D."/>
            <person name="Nagarajan N."/>
            <person name="Lin S.J."/>
            <person name="Korhonen P.K."/>
            <person name="Jex A.R."/>
            <person name="Hall R.S."/>
            <person name="Safavi-Hemami H."/>
            <person name="Kaewkong W."/>
            <person name="Bertrand D."/>
            <person name="Gao S."/>
            <person name="Seet Q."/>
            <person name="Wongkham S."/>
            <person name="Teh B.T."/>
            <person name="Wongkham C."/>
            <person name="Intapan P.M."/>
            <person name="Maleewong W."/>
            <person name="Yang X."/>
            <person name="Hu M."/>
            <person name="Wang Z."/>
            <person name="Hofmann A."/>
            <person name="Sternberg P.W."/>
            <person name="Tan P."/>
            <person name="Wang J."/>
            <person name="Gasser R.B."/>
        </authorList>
    </citation>
    <scope>NUCLEOTIDE SEQUENCE [LARGE SCALE GENOMIC DNA]</scope>
</reference>
<name>A0A074ZY69_OPIVI</name>
<dbReference type="GeneID" id="20319099"/>
<proteinExistence type="predicted"/>
<dbReference type="CTD" id="20319099"/>
<organism evidence="1 2">
    <name type="scientific">Opisthorchis viverrini</name>
    <name type="common">Southeast Asian liver fluke</name>
    <dbReference type="NCBI Taxonomy" id="6198"/>
    <lineage>
        <taxon>Eukaryota</taxon>
        <taxon>Metazoa</taxon>
        <taxon>Spiralia</taxon>
        <taxon>Lophotrochozoa</taxon>
        <taxon>Platyhelminthes</taxon>
        <taxon>Trematoda</taxon>
        <taxon>Digenea</taxon>
        <taxon>Opisthorchiida</taxon>
        <taxon>Opisthorchiata</taxon>
        <taxon>Opisthorchiidae</taxon>
        <taxon>Opisthorchis</taxon>
    </lineage>
</organism>
<sequence length="149" mass="16907">MVQPDLLPLDFPCPGLGNLVIYEPSCFLRVAWQLGTGGVLQLNDLSVFAFRSDRLTRIQTVYQTKIRWGRPVVDSYVVDSLRERSLSVFTVGISVHDDRNGNQSTVCRQPEEFSSVASIKRRYDQVFSKVDEAFEELDEQISAYTVNVV</sequence>